<dbReference type="AlphaFoldDB" id="A0A160PIZ9"/>
<dbReference type="EMBL" id="AP014809">
    <property type="protein sequence ID" value="BAU92001.1"/>
    <property type="molecule type" value="Genomic_DNA"/>
</dbReference>
<accession>A0A160PIZ9</accession>
<dbReference type="RefSeq" id="WP_096486032.1">
    <property type="nucleotide sequence ID" value="NZ_AP014809.1"/>
</dbReference>
<organism evidence="2 3">
    <name type="scientific">Methylorubrum populi</name>
    <dbReference type="NCBI Taxonomy" id="223967"/>
    <lineage>
        <taxon>Bacteria</taxon>
        <taxon>Pseudomonadati</taxon>
        <taxon>Pseudomonadota</taxon>
        <taxon>Alphaproteobacteria</taxon>
        <taxon>Hyphomicrobiales</taxon>
        <taxon>Methylobacteriaceae</taxon>
        <taxon>Methylorubrum</taxon>
    </lineage>
</organism>
<feature type="chain" id="PRO_5007818617" evidence="1">
    <location>
        <begin position="25"/>
        <end position="96"/>
    </location>
</feature>
<reference evidence="2 3" key="1">
    <citation type="journal article" date="2016" name="Genome Announc.">
        <title>Complete Genome Sequence of Methylobacterium populi P-1M, Isolated from Pink-Pigmented Household Biofilm.</title>
        <authorList>
            <person name="Morohoshi T."/>
            <person name="Ikeda T."/>
        </authorList>
    </citation>
    <scope>NUCLEOTIDE SEQUENCE [LARGE SCALE GENOMIC DNA]</scope>
    <source>
        <strain evidence="2 3">P-1M</strain>
    </source>
</reference>
<evidence type="ECO:0000313" key="3">
    <source>
        <dbReference type="Proteomes" id="UP000218288"/>
    </source>
</evidence>
<evidence type="ECO:0000256" key="1">
    <source>
        <dbReference type="SAM" id="SignalP"/>
    </source>
</evidence>
<dbReference type="OrthoDB" id="7998161at2"/>
<protein>
    <submittedName>
        <fullName evidence="2">Uncharacterized protein</fullName>
    </submittedName>
</protein>
<proteinExistence type="predicted"/>
<feature type="signal peptide" evidence="1">
    <location>
        <begin position="1"/>
        <end position="24"/>
    </location>
</feature>
<name>A0A160PIZ9_9HYPH</name>
<keyword evidence="1" id="KW-0732">Signal</keyword>
<sequence length="96" mass="10128">MPRFPLHGLTLLALAGVSAPTAWAQSPPAGPPRLPTTWEALDQSMSALLNGGHRIVSATGPSFTLERQGRYVVCEVRPPGGLRGNAEATSTCHRVN</sequence>
<evidence type="ECO:0000313" key="2">
    <source>
        <dbReference type="EMBL" id="BAU92001.1"/>
    </source>
</evidence>
<dbReference type="Proteomes" id="UP000218288">
    <property type="component" value="Chromosome"/>
</dbReference>
<gene>
    <name evidence="2" type="ORF">MPPM_3396</name>
</gene>